<dbReference type="EMBL" id="SRHE01000899">
    <property type="protein sequence ID" value="TWW07996.1"/>
    <property type="molecule type" value="Genomic_DNA"/>
</dbReference>
<dbReference type="SUPFAM" id="SSF51905">
    <property type="entry name" value="FAD/NAD(P)-binding domain"/>
    <property type="match status" value="1"/>
</dbReference>
<evidence type="ECO:0000313" key="4">
    <source>
        <dbReference type="EMBL" id="TWW07996.1"/>
    </source>
</evidence>
<reference evidence="4 5" key="1">
    <citation type="submission" date="2019-08" db="EMBL/GenBank/DDBJ databases">
        <title>100 year-old enigma solved: identification of Planctomyces bekefii, the type genus and species of the phylum Planctomycetes.</title>
        <authorList>
            <person name="Svetlana D.N."/>
            <person name="Overmann J."/>
        </authorList>
    </citation>
    <scope>NUCLEOTIDE SEQUENCE [LARGE SCALE GENOMIC DNA]</scope>
    <source>
        <strain evidence="4">Phe10_nw2017</strain>
    </source>
</reference>
<dbReference type="Pfam" id="PF07992">
    <property type="entry name" value="Pyr_redox_2"/>
    <property type="match status" value="1"/>
</dbReference>
<sequence>MTEKVTIIGSGPAGWTAAIYAARAELKPLVYEGAETEENRLKGTLPLGQLSLTTEVENFPGFPAGDMTAYLDSSIAEQKRRYMAPHHKQGVSGPELMELMRQQAVNFRSEERG</sequence>
<accession>A0A5C6LZQ5</accession>
<organism evidence="4 5">
    <name type="scientific">Planctomyces bekefii</name>
    <dbReference type="NCBI Taxonomy" id="1653850"/>
    <lineage>
        <taxon>Bacteria</taxon>
        <taxon>Pseudomonadati</taxon>
        <taxon>Planctomycetota</taxon>
        <taxon>Planctomycetia</taxon>
        <taxon>Planctomycetales</taxon>
        <taxon>Planctomycetaceae</taxon>
        <taxon>Planctomyces</taxon>
    </lineage>
</organism>
<dbReference type="AlphaFoldDB" id="A0A5C6LZQ5"/>
<dbReference type="Proteomes" id="UP000321083">
    <property type="component" value="Unassembled WGS sequence"/>
</dbReference>
<feature type="domain" description="FAD/NAD(P)-binding" evidence="3">
    <location>
        <begin position="4"/>
        <end position="65"/>
    </location>
</feature>
<dbReference type="InterPro" id="IPR023753">
    <property type="entry name" value="FAD/NAD-binding_dom"/>
</dbReference>
<evidence type="ECO:0000259" key="3">
    <source>
        <dbReference type="Pfam" id="PF07992"/>
    </source>
</evidence>
<comment type="caution">
    <text evidence="4">The sequence shown here is derived from an EMBL/GenBank/DDBJ whole genome shotgun (WGS) entry which is preliminary data.</text>
</comment>
<dbReference type="InterPro" id="IPR036188">
    <property type="entry name" value="FAD/NAD-bd_sf"/>
</dbReference>
<gene>
    <name evidence="4" type="ORF">E3A20_28750</name>
</gene>
<proteinExistence type="predicted"/>
<feature type="non-terminal residue" evidence="4">
    <location>
        <position position="113"/>
    </location>
</feature>
<keyword evidence="5" id="KW-1185">Reference proteome</keyword>
<dbReference type="InterPro" id="IPR050097">
    <property type="entry name" value="Ferredoxin-NADP_redctase_2"/>
</dbReference>
<keyword evidence="2" id="KW-0560">Oxidoreductase</keyword>
<dbReference type="Gene3D" id="3.50.50.60">
    <property type="entry name" value="FAD/NAD(P)-binding domain"/>
    <property type="match status" value="1"/>
</dbReference>
<name>A0A5C6LZQ5_9PLAN</name>
<reference evidence="4 5" key="2">
    <citation type="submission" date="2019-08" db="EMBL/GenBank/DDBJ databases">
        <authorList>
            <person name="Henke P."/>
        </authorList>
    </citation>
    <scope>NUCLEOTIDE SEQUENCE [LARGE SCALE GENOMIC DNA]</scope>
    <source>
        <strain evidence="4">Phe10_nw2017</strain>
    </source>
</reference>
<evidence type="ECO:0000256" key="1">
    <source>
        <dbReference type="ARBA" id="ARBA00022630"/>
    </source>
</evidence>
<dbReference type="PANTHER" id="PTHR48105">
    <property type="entry name" value="THIOREDOXIN REDUCTASE 1-RELATED-RELATED"/>
    <property type="match status" value="1"/>
</dbReference>
<evidence type="ECO:0000256" key="2">
    <source>
        <dbReference type="ARBA" id="ARBA00023002"/>
    </source>
</evidence>
<dbReference type="GO" id="GO:0016491">
    <property type="term" value="F:oxidoreductase activity"/>
    <property type="evidence" value="ECO:0007669"/>
    <property type="project" value="UniProtKB-KW"/>
</dbReference>
<protein>
    <recommendedName>
        <fullName evidence="3">FAD/NAD(P)-binding domain-containing protein</fullName>
    </recommendedName>
</protein>
<evidence type="ECO:0000313" key="5">
    <source>
        <dbReference type="Proteomes" id="UP000321083"/>
    </source>
</evidence>
<keyword evidence="1" id="KW-0285">Flavoprotein</keyword>